<comment type="caution">
    <text evidence="2">The sequence shown here is derived from an EMBL/GenBank/DDBJ whole genome shotgun (WGS) entry which is preliminary data.</text>
</comment>
<dbReference type="SUPFAM" id="SSF51735">
    <property type="entry name" value="NAD(P)-binding Rossmann-fold domains"/>
    <property type="match status" value="1"/>
</dbReference>
<evidence type="ECO:0000259" key="1">
    <source>
        <dbReference type="Pfam" id="PF19328"/>
    </source>
</evidence>
<evidence type="ECO:0000313" key="2">
    <source>
        <dbReference type="EMBL" id="MCX5570064.1"/>
    </source>
</evidence>
<dbReference type="InterPro" id="IPR045760">
    <property type="entry name" value="DAP_DH_C"/>
</dbReference>
<sequence length="361" mass="37089">MRVALFGFGNLGRALFAALQASPDFEIVTIIDDAPDLVGHPVADVVPGTSCDLSIQATLPPAAGPTILFHASTSAPDRATAQILAGLKAGYSVLSAAEWLFHPWLRYGAEFEALDGAARASGTTVMGCGINPGFCFETLPILLSRTLVEVTKLDILRVSNVGGVGPADFAHLGFGLSPETFAGRVADGSIEGHMGFPESVAAVAECVGIPIDTITDSLEPTFATTPIVLSHRTVGIGEVAGITQTATGSLGGVTSIVMRLEMFLDPAAHGRKPQEAVSVEGSRDFSLSLSPAAPPVPGAAAMMLHAARGLAGMPHGFVSLLDMPISGGRLSRTLRAGPAKRSTRGSQFGVLAADLQGARLS</sequence>
<dbReference type="RefSeq" id="WP_266339026.1">
    <property type="nucleotide sequence ID" value="NZ_JAPKNK010000004.1"/>
</dbReference>
<evidence type="ECO:0000313" key="3">
    <source>
        <dbReference type="Proteomes" id="UP001144805"/>
    </source>
</evidence>
<proteinExistence type="predicted"/>
<keyword evidence="3" id="KW-1185">Reference proteome</keyword>
<name>A0A9X3IKX1_9HYPH</name>
<accession>A0A9X3IKX1</accession>
<dbReference type="Proteomes" id="UP001144805">
    <property type="component" value="Unassembled WGS sequence"/>
</dbReference>
<gene>
    <name evidence="2" type="ORF">OSH07_12735</name>
</gene>
<organism evidence="2 3">
    <name type="scientific">Kaistia nematophila</name>
    <dbReference type="NCBI Taxonomy" id="2994654"/>
    <lineage>
        <taxon>Bacteria</taxon>
        <taxon>Pseudomonadati</taxon>
        <taxon>Pseudomonadota</taxon>
        <taxon>Alphaproteobacteria</taxon>
        <taxon>Hyphomicrobiales</taxon>
        <taxon>Kaistiaceae</taxon>
        <taxon>Kaistia</taxon>
    </lineage>
</organism>
<dbReference type="Gene3D" id="3.40.50.720">
    <property type="entry name" value="NAD(P)-binding Rossmann-like Domain"/>
    <property type="match status" value="1"/>
</dbReference>
<dbReference type="InterPro" id="IPR036291">
    <property type="entry name" value="NAD(P)-bd_dom_sf"/>
</dbReference>
<dbReference type="AlphaFoldDB" id="A0A9X3IKX1"/>
<dbReference type="EMBL" id="JAPKNK010000004">
    <property type="protein sequence ID" value="MCX5570064.1"/>
    <property type="molecule type" value="Genomic_DNA"/>
</dbReference>
<feature type="domain" description="2,4-diaminopentanoate dehydrogenase C-terminal" evidence="1">
    <location>
        <begin position="134"/>
        <end position="326"/>
    </location>
</feature>
<dbReference type="Pfam" id="PF19328">
    <property type="entry name" value="DAP_DH_C"/>
    <property type="match status" value="1"/>
</dbReference>
<reference evidence="2" key="1">
    <citation type="submission" date="2022-11" db="EMBL/GenBank/DDBJ databases">
        <title>Biodiversity and phylogenetic relationships of bacteria.</title>
        <authorList>
            <person name="Machado R.A.R."/>
            <person name="Bhat A."/>
            <person name="Loulou A."/>
            <person name="Kallel S."/>
        </authorList>
    </citation>
    <scope>NUCLEOTIDE SEQUENCE</scope>
    <source>
        <strain evidence="2">K-TC2</strain>
    </source>
</reference>
<dbReference type="CDD" id="cd24146">
    <property type="entry name" value="nat-AmDH_N_like"/>
    <property type="match status" value="1"/>
</dbReference>
<protein>
    <recommendedName>
        <fullName evidence="1">2,4-diaminopentanoate dehydrogenase C-terminal domain-containing protein</fullName>
    </recommendedName>
</protein>